<dbReference type="InterPro" id="IPR023804">
    <property type="entry name" value="DUF3792_TM"/>
</dbReference>
<comment type="caution">
    <text evidence="2">The sequence shown here is derived from an EMBL/GenBank/DDBJ whole genome shotgun (WGS) entry which is preliminary data.</text>
</comment>
<evidence type="ECO:0000313" key="3">
    <source>
        <dbReference type="Proteomes" id="UP000052015"/>
    </source>
</evidence>
<evidence type="ECO:0008006" key="4">
    <source>
        <dbReference type="Google" id="ProtNLM"/>
    </source>
</evidence>
<protein>
    <recommendedName>
        <fullName evidence="4">TIGR04086 family membrane protein</fullName>
    </recommendedName>
</protein>
<organism evidence="2 3">
    <name type="scientific">Caloramator mitchellensis</name>
    <dbReference type="NCBI Taxonomy" id="908809"/>
    <lineage>
        <taxon>Bacteria</taxon>
        <taxon>Bacillati</taxon>
        <taxon>Bacillota</taxon>
        <taxon>Clostridia</taxon>
        <taxon>Eubacteriales</taxon>
        <taxon>Clostridiaceae</taxon>
        <taxon>Caloramator</taxon>
    </lineage>
</organism>
<evidence type="ECO:0000256" key="1">
    <source>
        <dbReference type="SAM" id="Phobius"/>
    </source>
</evidence>
<feature type="transmembrane region" description="Helical" evidence="1">
    <location>
        <begin position="76"/>
        <end position="95"/>
    </location>
</feature>
<dbReference type="AlphaFoldDB" id="A0A0R3K2H3"/>
<keyword evidence="1" id="KW-0812">Transmembrane</keyword>
<keyword evidence="3" id="KW-1185">Reference proteome</keyword>
<name>A0A0R3K2H3_CALMK</name>
<dbReference type="STRING" id="908809.ABG79_00855"/>
<dbReference type="RefSeq" id="WP_057977442.1">
    <property type="nucleotide sequence ID" value="NZ_LKHP01000003.1"/>
</dbReference>
<gene>
    <name evidence="2" type="ORF">ABG79_00855</name>
</gene>
<dbReference type="OrthoDB" id="2086722at2"/>
<evidence type="ECO:0000313" key="2">
    <source>
        <dbReference type="EMBL" id="KRQ87516.1"/>
    </source>
</evidence>
<dbReference type="NCBIfam" id="TIGR04086">
    <property type="entry name" value="TIGR04086_membr"/>
    <property type="match status" value="1"/>
</dbReference>
<dbReference type="EMBL" id="LKHP01000003">
    <property type="protein sequence ID" value="KRQ87516.1"/>
    <property type="molecule type" value="Genomic_DNA"/>
</dbReference>
<dbReference type="Proteomes" id="UP000052015">
    <property type="component" value="Unassembled WGS sequence"/>
</dbReference>
<accession>A0A0R3K2H3</accession>
<reference evidence="2 3" key="1">
    <citation type="submission" date="2015-09" db="EMBL/GenBank/DDBJ databases">
        <title>Draft genome sequence of a Caloramator mitchellensis, a moderate thermophile from the Great Artesian Basin of Australia.</title>
        <authorList>
            <person name="Patel B.K."/>
        </authorList>
    </citation>
    <scope>NUCLEOTIDE SEQUENCE [LARGE SCALE GENOMIC DNA]</scope>
    <source>
        <strain evidence="2 3">VF08</strain>
    </source>
</reference>
<feature type="transmembrane region" description="Helical" evidence="1">
    <location>
        <begin position="20"/>
        <end position="41"/>
    </location>
</feature>
<sequence length="132" mass="14293">MSKKEIDLKENLAKIYAKAVLRGIILSLVLLVVMSAVSYLTKLDEGYMSTITWVIAVISISYAAIYGTLRIGKKGFLHGALIGAIYVVLMFLFSFLADKGELDVRGFIIKLMMAIVVGALAGMIGMVIKGSD</sequence>
<feature type="transmembrane region" description="Helical" evidence="1">
    <location>
        <begin position="107"/>
        <end position="128"/>
    </location>
</feature>
<keyword evidence="1" id="KW-1133">Transmembrane helix</keyword>
<feature type="transmembrane region" description="Helical" evidence="1">
    <location>
        <begin position="47"/>
        <end position="69"/>
    </location>
</feature>
<dbReference type="Pfam" id="PF12670">
    <property type="entry name" value="DUF3792"/>
    <property type="match status" value="1"/>
</dbReference>
<proteinExistence type="predicted"/>
<keyword evidence="1" id="KW-0472">Membrane</keyword>